<feature type="region of interest" description="Disordered" evidence="2">
    <location>
        <begin position="914"/>
        <end position="1068"/>
    </location>
</feature>
<feature type="compositionally biased region" description="Basic residues" evidence="2">
    <location>
        <begin position="1054"/>
        <end position="1068"/>
    </location>
</feature>
<dbReference type="PANTHER" id="PTHR48287:SF1">
    <property type="entry name" value="ARM REPEAT SUPERFAMILY PROTEIN"/>
    <property type="match status" value="1"/>
</dbReference>
<evidence type="ECO:0000256" key="1">
    <source>
        <dbReference type="ARBA" id="ARBA00007690"/>
    </source>
</evidence>
<protein>
    <submittedName>
        <fullName evidence="4">Oidioi.mRNA.OKI2018_I69.XSR.g14354.t1.cds</fullName>
    </submittedName>
</protein>
<feature type="compositionally biased region" description="Basic and acidic residues" evidence="2">
    <location>
        <begin position="984"/>
        <end position="997"/>
    </location>
</feature>
<feature type="region of interest" description="Disordered" evidence="2">
    <location>
        <begin position="839"/>
        <end position="895"/>
    </location>
</feature>
<keyword evidence="5" id="KW-1185">Reference proteome</keyword>
<comment type="similarity">
    <text evidence="1">Belongs to the RRP12 family.</text>
</comment>
<feature type="domain" description="RRP12 HEAT" evidence="3">
    <location>
        <begin position="348"/>
        <end position="488"/>
    </location>
</feature>
<dbReference type="InterPro" id="IPR016024">
    <property type="entry name" value="ARM-type_fold"/>
</dbReference>
<dbReference type="InterPro" id="IPR011989">
    <property type="entry name" value="ARM-like"/>
</dbReference>
<dbReference type="InterPro" id="IPR052087">
    <property type="entry name" value="RRP12"/>
</dbReference>
<name>A0ABN7SDL1_OIKDI</name>
<proteinExistence type="inferred from homology"/>
<reference evidence="4 5" key="1">
    <citation type="submission" date="2021-04" db="EMBL/GenBank/DDBJ databases">
        <authorList>
            <person name="Bliznina A."/>
        </authorList>
    </citation>
    <scope>NUCLEOTIDE SEQUENCE [LARGE SCALE GENOMIC DNA]</scope>
</reference>
<feature type="compositionally biased region" description="Polar residues" evidence="2">
    <location>
        <begin position="17"/>
        <end position="28"/>
    </location>
</feature>
<sequence length="1068" mass="119248">MVRAGKLKSGAAKKVNRWSSSSQSNPGTTKHRSSALARKGLKKFQDGSSGATGLTADNLRILDRMTGAVPREEDDDLLDELDLKSEISGASFRTFVSGVTDCTNMTFNRVKAHWEKNPEKHKEVVAVLAAITEALLAFVLHPKPKVRKAAQKGAALLIHTPGIAHSCVEEIARFSLAELQKAQKETHTLQLLTFFRATIYMFPLQQQKELCQACLKLLNLQSQMVRVQALRTINEYLRGIVRQAQKAVLGGIEEGAEDVDQLRAKLTSMQLEGIPTDLIGKLLSALKEVKPCSRDVSVCSSWLEVVFSCCFCLATSNNPRMAISHLPNAIENCYTLLDEPDNGAAVGSTMQKILSEVAKHLTELDLKENAPGDLILKQLVNGLQFQYSSVMDCTLDALSSFYVSLNMREVRNKAVLEFLASPLKLLAQLRLNPLFSHKIALDNCAGSILSCIGPEAFLTALPIDISGNPETDGELPYKWIIPILESKLSGLRKIVNNIYHDNVPVMYRLNLGKFGANYMKTMLELYRSRDFSANAMSAAKEWVKITPKEKLAFYYKVAQDKAQNEPEESLRPLYWDIAILVTPWLHEEMVNTAFAEGLAMARNDSALLQKKAWRVLEQIASTNNKICKKIMKENEDAIIKGFMSTLGSVAANARKPRIQLLEIMLPALDMDTLNALISELVLCTKDKNAITRALAYTVLTKIAARYVASGEEGAILPYMQTVLQGLTGNPLTVACTLNVLNISLHEFRREIPPEIHEMATVSFLITLTKILDKDTLAVHVEKIVTAVVNWKKETRNPFRVKVRRLLERLIKKFGFEIVVKFIPDGSPLAKMLANAKKIRARNERRRAEQEANEESDDEEYRDADQNLDDLINDTDSEDDDDEPKQKKSKSKKFTDQLMETEDGEVVDLSAAHAAVSSAHVRSKRQRKEKSNDSDDEIGSAPDGRIIVREKKNKKEDMDMLSSDDEEGLPENIRMSDQKIAMSEMSERGTKGKKREQDSSMGGGEVYQSKKAKGDVKRKNKHDPYSYLPLRKDMLNKRKKHSGGAVPGLKNIVKGAKRGAQKGKKNRRK</sequence>
<dbReference type="Proteomes" id="UP001158576">
    <property type="component" value="Chromosome XSR"/>
</dbReference>
<evidence type="ECO:0000256" key="2">
    <source>
        <dbReference type="SAM" id="MobiDB-lite"/>
    </source>
</evidence>
<dbReference type="Gene3D" id="1.25.10.10">
    <property type="entry name" value="Leucine-rich Repeat Variant"/>
    <property type="match status" value="2"/>
</dbReference>
<dbReference type="InterPro" id="IPR012978">
    <property type="entry name" value="HEAT_RRP12"/>
</dbReference>
<accession>A0ABN7SDL1</accession>
<evidence type="ECO:0000259" key="3">
    <source>
        <dbReference type="Pfam" id="PF08161"/>
    </source>
</evidence>
<feature type="compositionally biased region" description="Acidic residues" evidence="2">
    <location>
        <begin position="850"/>
        <end position="882"/>
    </location>
</feature>
<evidence type="ECO:0000313" key="4">
    <source>
        <dbReference type="EMBL" id="CAG5095823.1"/>
    </source>
</evidence>
<dbReference type="Pfam" id="PF08161">
    <property type="entry name" value="RRP12_HEAT"/>
    <property type="match status" value="1"/>
</dbReference>
<feature type="compositionally biased region" description="Basic and acidic residues" evidence="2">
    <location>
        <begin position="945"/>
        <end position="957"/>
    </location>
</feature>
<organism evidence="4 5">
    <name type="scientific">Oikopleura dioica</name>
    <name type="common">Tunicate</name>
    <dbReference type="NCBI Taxonomy" id="34765"/>
    <lineage>
        <taxon>Eukaryota</taxon>
        <taxon>Metazoa</taxon>
        <taxon>Chordata</taxon>
        <taxon>Tunicata</taxon>
        <taxon>Appendicularia</taxon>
        <taxon>Copelata</taxon>
        <taxon>Oikopleuridae</taxon>
        <taxon>Oikopleura</taxon>
    </lineage>
</organism>
<gene>
    <name evidence="4" type="ORF">OKIOD_LOCUS5912</name>
</gene>
<dbReference type="EMBL" id="OU015569">
    <property type="protein sequence ID" value="CAG5095823.1"/>
    <property type="molecule type" value="Genomic_DNA"/>
</dbReference>
<evidence type="ECO:0000313" key="5">
    <source>
        <dbReference type="Proteomes" id="UP001158576"/>
    </source>
</evidence>
<feature type="region of interest" description="Disordered" evidence="2">
    <location>
        <begin position="1"/>
        <end position="49"/>
    </location>
</feature>
<dbReference type="PANTHER" id="PTHR48287">
    <property type="entry name" value="ARM REPEAT SUPERFAMILY PROTEIN"/>
    <property type="match status" value="1"/>
</dbReference>
<dbReference type="SUPFAM" id="SSF48371">
    <property type="entry name" value="ARM repeat"/>
    <property type="match status" value="1"/>
</dbReference>